<evidence type="ECO:0000259" key="1">
    <source>
        <dbReference type="Pfam" id="PF04993"/>
    </source>
</evidence>
<proteinExistence type="predicted"/>
<dbReference type="AlphaFoldDB" id="A0A974XW49"/>
<dbReference type="KEGG" id="lsf:I8J32_009170"/>
<feature type="domain" description="TfoX N-terminal" evidence="1">
    <location>
        <begin position="11"/>
        <end position="103"/>
    </location>
</feature>
<dbReference type="InterPro" id="IPR007076">
    <property type="entry name" value="TfoX_N"/>
</dbReference>
<accession>A0A974XW49</accession>
<dbReference type="InterPro" id="IPR047525">
    <property type="entry name" value="TfoX-like"/>
</dbReference>
<protein>
    <submittedName>
        <fullName evidence="2">TfoX/Sxy family protein</fullName>
    </submittedName>
</protein>
<dbReference type="SUPFAM" id="SSF159894">
    <property type="entry name" value="YgaC/TfoX-N like"/>
    <property type="match status" value="1"/>
</dbReference>
<keyword evidence="3" id="KW-1185">Reference proteome</keyword>
<reference evidence="2 3" key="1">
    <citation type="submission" date="2021-03" db="EMBL/GenBank/DDBJ databases">
        <title>Lysobacter sp. nov. isolated from soil of gangwondo yeongwol, south Korea.</title>
        <authorList>
            <person name="Kim K.R."/>
            <person name="Kim K.H."/>
            <person name="Jeon C.O."/>
        </authorList>
    </citation>
    <scope>NUCLEOTIDE SEQUENCE [LARGE SCALE GENOMIC DNA]</scope>
    <source>
        <strain evidence="2 3">R19</strain>
    </source>
</reference>
<organism evidence="2 3">
    <name type="scientific">Agrilutibacter solisilvae</name>
    <dbReference type="NCBI Taxonomy" id="2763317"/>
    <lineage>
        <taxon>Bacteria</taxon>
        <taxon>Pseudomonadati</taxon>
        <taxon>Pseudomonadota</taxon>
        <taxon>Gammaproteobacteria</taxon>
        <taxon>Lysobacterales</taxon>
        <taxon>Lysobacteraceae</taxon>
        <taxon>Agrilutibacter</taxon>
    </lineage>
</organism>
<dbReference type="Pfam" id="PF04993">
    <property type="entry name" value="TfoX_N"/>
    <property type="match status" value="1"/>
</dbReference>
<dbReference type="PANTHER" id="PTHR36121:SF1">
    <property type="entry name" value="PROTEIN SXY"/>
    <property type="match status" value="1"/>
</dbReference>
<dbReference type="EMBL" id="CP071518">
    <property type="protein sequence ID" value="QSX76991.1"/>
    <property type="molecule type" value="Genomic_DNA"/>
</dbReference>
<evidence type="ECO:0000313" key="3">
    <source>
        <dbReference type="Proteomes" id="UP000639274"/>
    </source>
</evidence>
<dbReference type="PANTHER" id="PTHR36121">
    <property type="entry name" value="PROTEIN SXY"/>
    <property type="match status" value="1"/>
</dbReference>
<sequence>MSADLIGHLRDLFAPMGTLTARAMFGGHGLYLDGLLVGVFIEDALYLKVDAHTQPDFEAAGCAPYVYGLTDKPLTMSYWSVPEDAMDSPQAMQPWARRAIEAALRKPVKKPAARKPRGRTR</sequence>
<evidence type="ECO:0000313" key="2">
    <source>
        <dbReference type="EMBL" id="QSX76991.1"/>
    </source>
</evidence>
<dbReference type="Proteomes" id="UP000639274">
    <property type="component" value="Chromosome"/>
</dbReference>
<dbReference type="RefSeq" id="WP_200611147.1">
    <property type="nucleotide sequence ID" value="NZ_CP071518.1"/>
</dbReference>
<name>A0A974XW49_9GAMM</name>
<dbReference type="Gene3D" id="3.30.1460.30">
    <property type="entry name" value="YgaC/TfoX-N like chaperone"/>
    <property type="match status" value="1"/>
</dbReference>
<gene>
    <name evidence="2" type="ORF">I8J32_009170</name>
</gene>